<dbReference type="InterPro" id="IPR055080">
    <property type="entry name" value="Gal80p-like_C"/>
</dbReference>
<gene>
    <name evidence="4" type="ORF">NLJ89_g5217</name>
</gene>
<dbReference type="PANTHER" id="PTHR43818">
    <property type="entry name" value="BCDNA.GH03377"/>
    <property type="match status" value="1"/>
</dbReference>
<dbReference type="GO" id="GO:0016491">
    <property type="term" value="F:oxidoreductase activity"/>
    <property type="evidence" value="ECO:0007669"/>
    <property type="project" value="UniProtKB-KW"/>
</dbReference>
<keyword evidence="1" id="KW-0560">Oxidoreductase</keyword>
<dbReference type="InterPro" id="IPR000683">
    <property type="entry name" value="Gfo/Idh/MocA-like_OxRdtase_N"/>
</dbReference>
<dbReference type="Gene3D" id="3.40.50.720">
    <property type="entry name" value="NAD(P)-binding Rossmann-like Domain"/>
    <property type="match status" value="1"/>
</dbReference>
<dbReference type="Gene3D" id="3.30.360.10">
    <property type="entry name" value="Dihydrodipicolinate Reductase, domain 2"/>
    <property type="match status" value="1"/>
</dbReference>
<evidence type="ECO:0000256" key="1">
    <source>
        <dbReference type="ARBA" id="ARBA00023002"/>
    </source>
</evidence>
<evidence type="ECO:0000313" key="4">
    <source>
        <dbReference type="EMBL" id="KAJ3509461.1"/>
    </source>
</evidence>
<dbReference type="InterPro" id="IPR036291">
    <property type="entry name" value="NAD(P)-bd_dom_sf"/>
</dbReference>
<evidence type="ECO:0000259" key="3">
    <source>
        <dbReference type="Pfam" id="PF22685"/>
    </source>
</evidence>
<comment type="caution">
    <text evidence="4">The sequence shown here is derived from an EMBL/GenBank/DDBJ whole genome shotgun (WGS) entry which is preliminary data.</text>
</comment>
<dbReference type="SUPFAM" id="SSF51735">
    <property type="entry name" value="NAD(P)-binding Rossmann-fold domains"/>
    <property type="match status" value="1"/>
</dbReference>
<dbReference type="Pfam" id="PF22685">
    <property type="entry name" value="Gal80p_C-like"/>
    <property type="match status" value="1"/>
</dbReference>
<dbReference type="OrthoDB" id="64915at2759"/>
<dbReference type="GO" id="GO:0000166">
    <property type="term" value="F:nucleotide binding"/>
    <property type="evidence" value="ECO:0007669"/>
    <property type="project" value="InterPro"/>
</dbReference>
<organism evidence="4 5">
    <name type="scientific">Agrocybe chaxingu</name>
    <dbReference type="NCBI Taxonomy" id="84603"/>
    <lineage>
        <taxon>Eukaryota</taxon>
        <taxon>Fungi</taxon>
        <taxon>Dikarya</taxon>
        <taxon>Basidiomycota</taxon>
        <taxon>Agaricomycotina</taxon>
        <taxon>Agaricomycetes</taxon>
        <taxon>Agaricomycetidae</taxon>
        <taxon>Agaricales</taxon>
        <taxon>Agaricineae</taxon>
        <taxon>Strophariaceae</taxon>
        <taxon>Agrocybe</taxon>
    </lineage>
</organism>
<sequence length="380" mass="40733">MAPPTTPIKIGFVGLSSSGWASDVIAPALTQQALKGIYDIVAISNSSDATSASAAEKYGKIVGHPISAYSGNTAKIASDPNVDLVAVSVKTPMHKELLMPVIEAKKDFFIEWPAGRSLQETLEIAEAAKRNGVRSLIGLQGHGSAIVTKIKEIIASGKIGTILSTNVIGTIPQDFGGWGPVTTENNSYIIDAENGATMLSIIIGHFLNLFTQILGDFASVSATSTLIYDTTTIVDKATKQPTGKTLVVTEPDHISFSGVLKSKVFVNAVWRTGYKMTPGRRRFLWEIDGEEGTIRVESDLLMGAAIHVVDADLYVNGEKVEYRDPGAVGGAIDNVANSWKEFARGELGRHPTIDDAVKNHRLLAAIRKSFEEDGKSVHFK</sequence>
<accession>A0A9W8K118</accession>
<dbReference type="SUPFAM" id="SSF55347">
    <property type="entry name" value="Glyceraldehyde-3-phosphate dehydrogenase-like, C-terminal domain"/>
    <property type="match status" value="1"/>
</dbReference>
<dbReference type="Proteomes" id="UP001148786">
    <property type="component" value="Unassembled WGS sequence"/>
</dbReference>
<evidence type="ECO:0008006" key="6">
    <source>
        <dbReference type="Google" id="ProtNLM"/>
    </source>
</evidence>
<protein>
    <recommendedName>
        <fullName evidence="6">Gfo/Idh/MocA-like oxidoreductase N-terminal domain-containing protein</fullName>
    </recommendedName>
</protein>
<dbReference type="InterPro" id="IPR050463">
    <property type="entry name" value="Gfo/Idh/MocA_oxidrdct_glycsds"/>
</dbReference>
<dbReference type="Pfam" id="PF01408">
    <property type="entry name" value="GFO_IDH_MocA"/>
    <property type="match status" value="1"/>
</dbReference>
<name>A0A9W8K118_9AGAR</name>
<feature type="domain" description="Gal80p-like C-terminal" evidence="3">
    <location>
        <begin position="147"/>
        <end position="298"/>
    </location>
</feature>
<dbReference type="EMBL" id="JANKHO010000475">
    <property type="protein sequence ID" value="KAJ3509461.1"/>
    <property type="molecule type" value="Genomic_DNA"/>
</dbReference>
<feature type="domain" description="Gfo/Idh/MocA-like oxidoreductase N-terminal" evidence="2">
    <location>
        <begin position="8"/>
        <end position="135"/>
    </location>
</feature>
<dbReference type="PANTHER" id="PTHR43818:SF11">
    <property type="entry name" value="BCDNA.GH03377"/>
    <property type="match status" value="1"/>
</dbReference>
<reference evidence="4" key="1">
    <citation type="submission" date="2022-07" db="EMBL/GenBank/DDBJ databases">
        <title>Genome Sequence of Agrocybe chaxingu.</title>
        <authorList>
            <person name="Buettner E."/>
        </authorList>
    </citation>
    <scope>NUCLEOTIDE SEQUENCE</scope>
    <source>
        <strain evidence="4">MP-N11</strain>
    </source>
</reference>
<keyword evidence="5" id="KW-1185">Reference proteome</keyword>
<proteinExistence type="predicted"/>
<evidence type="ECO:0000259" key="2">
    <source>
        <dbReference type="Pfam" id="PF01408"/>
    </source>
</evidence>
<dbReference type="AlphaFoldDB" id="A0A9W8K118"/>
<evidence type="ECO:0000313" key="5">
    <source>
        <dbReference type="Proteomes" id="UP001148786"/>
    </source>
</evidence>